<reference evidence="4 5" key="1">
    <citation type="submission" date="2019-02" db="EMBL/GenBank/DDBJ databases">
        <title>Sequencing the genomes of 1000 actinobacteria strains.</title>
        <authorList>
            <person name="Klenk H.-P."/>
        </authorList>
    </citation>
    <scope>NUCLEOTIDE SEQUENCE [LARGE SCALE GENOMIC DNA]</scope>
    <source>
        <strain evidence="4 5">DSM 44509</strain>
    </source>
</reference>
<dbReference type="Pfam" id="PF10011">
    <property type="entry name" value="DUF2254"/>
    <property type="match status" value="1"/>
</dbReference>
<keyword evidence="3" id="KW-1133">Transmembrane helix</keyword>
<evidence type="ECO:0000256" key="3">
    <source>
        <dbReference type="SAM" id="Phobius"/>
    </source>
</evidence>
<feature type="transmembrane region" description="Helical" evidence="3">
    <location>
        <begin position="65"/>
        <end position="88"/>
    </location>
</feature>
<organism evidence="4 5">
    <name type="scientific">Blastococcus saxobsidens</name>
    <dbReference type="NCBI Taxonomy" id="138336"/>
    <lineage>
        <taxon>Bacteria</taxon>
        <taxon>Bacillati</taxon>
        <taxon>Actinomycetota</taxon>
        <taxon>Actinomycetes</taxon>
        <taxon>Geodermatophilales</taxon>
        <taxon>Geodermatophilaceae</taxon>
        <taxon>Blastococcus</taxon>
    </lineage>
</organism>
<feature type="transmembrane region" description="Helical" evidence="3">
    <location>
        <begin position="108"/>
        <end position="127"/>
    </location>
</feature>
<dbReference type="OrthoDB" id="2955631at2"/>
<proteinExistence type="predicted"/>
<sequence length="443" mass="46457">MTPGALRRVRNRLSSSLWPVPALAIVVAVGLGIAFPALDGLLGGPADDHPLTFAFGGGPSAARDVLAAIAGSLISVTGLTFSFTVVALQLSSSQHSPRLLQTFVTDRVVQATLGVLVGTFVYALTVLRTVRTEGSDDPAFVPRLSVTVAFVLTVVSVMALVLFLGHLARSLRVETMLRDVSEEARRTFSRELPDAGGEPSGAALPTGPAQPVPARGSGFVTDVDGPRIAAAAERAGATVLLAHRIGDSVVTGTPIAHAWASPAGSAVDLDLLGRALADGVRLSFERTPDRDIAYSLRKTVDITVRALSPGTNDPTTAVHGLSHVSALLGELVSRPLGATPFRDEAGRVRFVLPQWDATALVRLGVEEPIQCAGGQPAVLRRLAGLLRELAWRAPAGSLDEPLCRYLDRVVELAEETTSIDGDETSTWRGRLAGSLAGRWPADP</sequence>
<dbReference type="AlphaFoldDB" id="A0A4Q7Y6P5"/>
<dbReference type="InterPro" id="IPR036566">
    <property type="entry name" value="PYNP-like_C_sf"/>
</dbReference>
<dbReference type="Proteomes" id="UP000292507">
    <property type="component" value="Unassembled WGS sequence"/>
</dbReference>
<feature type="transmembrane region" description="Helical" evidence="3">
    <location>
        <begin position="147"/>
        <end position="168"/>
    </location>
</feature>
<keyword evidence="3" id="KW-0812">Transmembrane</keyword>
<dbReference type="EMBL" id="SHKV01000001">
    <property type="protein sequence ID" value="RZU32590.1"/>
    <property type="molecule type" value="Genomic_DNA"/>
</dbReference>
<dbReference type="SUPFAM" id="SSF54680">
    <property type="entry name" value="Pyrimidine nucleoside phosphorylase C-terminal domain"/>
    <property type="match status" value="1"/>
</dbReference>
<keyword evidence="3" id="KW-0472">Membrane</keyword>
<evidence type="ECO:0000256" key="2">
    <source>
        <dbReference type="SAM" id="MobiDB-lite"/>
    </source>
</evidence>
<evidence type="ECO:0000313" key="5">
    <source>
        <dbReference type="Proteomes" id="UP000292507"/>
    </source>
</evidence>
<evidence type="ECO:0000313" key="4">
    <source>
        <dbReference type="EMBL" id="RZU32590.1"/>
    </source>
</evidence>
<protein>
    <submittedName>
        <fullName evidence="4">Putative membrane protein</fullName>
    </submittedName>
</protein>
<dbReference type="GO" id="GO:0016763">
    <property type="term" value="F:pentosyltransferase activity"/>
    <property type="evidence" value="ECO:0007669"/>
    <property type="project" value="InterPro"/>
</dbReference>
<keyword evidence="1" id="KW-0808">Transferase</keyword>
<dbReference type="InterPro" id="IPR018723">
    <property type="entry name" value="DUF2254_membrane"/>
</dbReference>
<name>A0A4Q7Y6P5_9ACTN</name>
<dbReference type="GO" id="GO:0006213">
    <property type="term" value="P:pyrimidine nucleoside metabolic process"/>
    <property type="evidence" value="ECO:0007669"/>
    <property type="project" value="InterPro"/>
</dbReference>
<keyword evidence="5" id="KW-1185">Reference proteome</keyword>
<evidence type="ECO:0000256" key="1">
    <source>
        <dbReference type="ARBA" id="ARBA00022679"/>
    </source>
</evidence>
<comment type="caution">
    <text evidence="4">The sequence shown here is derived from an EMBL/GenBank/DDBJ whole genome shotgun (WGS) entry which is preliminary data.</text>
</comment>
<feature type="transmembrane region" description="Helical" evidence="3">
    <location>
        <begin position="17"/>
        <end position="38"/>
    </location>
</feature>
<feature type="region of interest" description="Disordered" evidence="2">
    <location>
        <begin position="188"/>
        <end position="217"/>
    </location>
</feature>
<gene>
    <name evidence="4" type="ORF">BKA19_2285</name>
</gene>
<dbReference type="RefSeq" id="WP_104527999.1">
    <property type="nucleotide sequence ID" value="NZ_POQT01000009.1"/>
</dbReference>
<accession>A0A4Q7Y6P5</accession>